<reference evidence="3" key="2">
    <citation type="submission" date="2021-02" db="UniProtKB">
        <authorList>
            <consortium name="EnsemblMetazoa"/>
        </authorList>
    </citation>
    <scope>IDENTIFICATION</scope>
    <source>
        <strain evidence="3">JHB</strain>
    </source>
</reference>
<dbReference type="KEGG" id="cqu:CpipJ_CPIJ010321"/>
<dbReference type="PANTHER" id="PTHR11012:SF12">
    <property type="entry name" value="CHK KINASE-LIKE DOMAIN-CONTAINING PROTEIN-RELATED"/>
    <property type="match status" value="1"/>
</dbReference>
<organism>
    <name type="scientific">Culex quinquefasciatus</name>
    <name type="common">Southern house mosquito</name>
    <name type="synonym">Culex pungens</name>
    <dbReference type="NCBI Taxonomy" id="7176"/>
    <lineage>
        <taxon>Eukaryota</taxon>
        <taxon>Metazoa</taxon>
        <taxon>Ecdysozoa</taxon>
        <taxon>Arthropoda</taxon>
        <taxon>Hexapoda</taxon>
        <taxon>Insecta</taxon>
        <taxon>Pterygota</taxon>
        <taxon>Neoptera</taxon>
        <taxon>Endopterygota</taxon>
        <taxon>Diptera</taxon>
        <taxon>Nematocera</taxon>
        <taxon>Culicoidea</taxon>
        <taxon>Culicidae</taxon>
        <taxon>Culicinae</taxon>
        <taxon>Culicini</taxon>
        <taxon>Culex</taxon>
        <taxon>Culex</taxon>
    </lineage>
</organism>
<protein>
    <recommendedName>
        <fullName evidence="1">CHK kinase-like domain-containing protein</fullName>
    </recommendedName>
</protein>
<dbReference type="Gene3D" id="3.90.1200.10">
    <property type="match status" value="1"/>
</dbReference>
<name>B0WUM2_CULQU</name>
<dbReference type="FunCoup" id="B0WUM2">
    <property type="interactions" value="13"/>
</dbReference>
<dbReference type="eggNOG" id="ENOG502RZD1">
    <property type="taxonomic scope" value="Eukaryota"/>
</dbReference>
<dbReference type="AlphaFoldDB" id="B0WUM2"/>
<dbReference type="EMBL" id="DS232107">
    <property type="protein sequence ID" value="EDS35007.1"/>
    <property type="molecule type" value="Genomic_DNA"/>
</dbReference>
<reference evidence="2" key="1">
    <citation type="submission" date="2007-03" db="EMBL/GenBank/DDBJ databases">
        <title>Annotation of Culex pipiens quinquefasciatus.</title>
        <authorList>
            <consortium name="The Broad Institute Genome Sequencing Platform"/>
            <person name="Atkinson P.W."/>
            <person name="Hemingway J."/>
            <person name="Christensen B.M."/>
            <person name="Higgs S."/>
            <person name="Kodira C."/>
            <person name="Hannick L."/>
            <person name="Megy K."/>
            <person name="O'Leary S."/>
            <person name="Pearson M."/>
            <person name="Haas B.J."/>
            <person name="Mauceli E."/>
            <person name="Wortman J.R."/>
            <person name="Lee N.H."/>
            <person name="Guigo R."/>
            <person name="Stanke M."/>
            <person name="Alvarado L."/>
            <person name="Amedeo P."/>
            <person name="Antoine C.H."/>
            <person name="Arensburger P."/>
            <person name="Bidwell S.L."/>
            <person name="Crawford M."/>
            <person name="Camaro F."/>
            <person name="Devon K."/>
            <person name="Engels R."/>
            <person name="Hammond M."/>
            <person name="Howarth C."/>
            <person name="Koehrsen M."/>
            <person name="Lawson D."/>
            <person name="Montgomery P."/>
            <person name="Nene V."/>
            <person name="Nusbaum C."/>
            <person name="Puiu D."/>
            <person name="Romero-Severson J."/>
            <person name="Severson D.W."/>
            <person name="Shumway M."/>
            <person name="Sisk P."/>
            <person name="Stolte C."/>
            <person name="Zeng Q."/>
            <person name="Eisenstadt E."/>
            <person name="Fraser-Liggett C."/>
            <person name="Strausberg R."/>
            <person name="Galagan J."/>
            <person name="Birren B."/>
            <person name="Collins F.H."/>
        </authorList>
    </citation>
    <scope>NUCLEOTIDE SEQUENCE [LARGE SCALE GENOMIC DNA]</scope>
    <source>
        <strain evidence="2">JHB</strain>
    </source>
</reference>
<dbReference type="Pfam" id="PF02958">
    <property type="entry name" value="EcKL"/>
    <property type="match status" value="1"/>
</dbReference>
<evidence type="ECO:0000313" key="4">
    <source>
        <dbReference type="Proteomes" id="UP000002320"/>
    </source>
</evidence>
<dbReference type="InterPro" id="IPR011009">
    <property type="entry name" value="Kinase-like_dom_sf"/>
</dbReference>
<evidence type="ECO:0000259" key="1">
    <source>
        <dbReference type="SMART" id="SM00587"/>
    </source>
</evidence>
<dbReference type="OMA" id="MLPRMLH"/>
<dbReference type="InParanoid" id="B0WUM2"/>
<dbReference type="InterPro" id="IPR015897">
    <property type="entry name" value="CHK_kinase-like"/>
</dbReference>
<dbReference type="InterPro" id="IPR004119">
    <property type="entry name" value="EcKL"/>
</dbReference>
<proteinExistence type="predicted"/>
<dbReference type="Proteomes" id="UP000002320">
    <property type="component" value="Unassembled WGS sequence"/>
</dbReference>
<dbReference type="HOGENOM" id="CLU_010718_0_1_1"/>
<dbReference type="EnsemblMetazoa" id="CPIJ010321-RA">
    <property type="protein sequence ID" value="CPIJ010321-PA"/>
    <property type="gene ID" value="CPIJ010321"/>
</dbReference>
<dbReference type="VEuPathDB" id="VectorBase:CPIJ010321"/>
<gene>
    <name evidence="3" type="primary">6043424</name>
    <name evidence="2" type="ORF">CpipJ_CPIJ010321</name>
</gene>
<sequence length="419" mass="48193">MAYNKDEMNAPKWMDGAFFEKVLQKLGNDDSVKVTEFTTAPGSKPGDHFASIIFRAVVIFEGKGKSKDISLIVKTMPELEGIKKDLLEDGRLFETEATMYNIVLPEVHKMLLAVGDDTVLGPRLHYSSKDPVWVMVFEDLSKKDFVTKPTQLNLDEAKMFYAKLGRLHAASMCLAEKLPNIKKMDCNIGTAFRGDITETWIKNIGILSRLCLEWPGYENYFEQIEKYKTQIIQKIREIYTSNKTSLYNVLNHGDSNHRNCMYRIVDGKTQDIMLLDYQLSCWGTPAIDIIYSLYQAVSVETRDNHRDQLIKFYHDEFVNALKKFGYGQKIPSMMDLRVEITKCGHLEAFLATTFLPWFMLTPDELMPQICQSSETDIEIDLSSAEGWEKMADRGFRHPKYVEAIKRYLPTLSRKGLFDV</sequence>
<dbReference type="SMART" id="SM00587">
    <property type="entry name" value="CHK"/>
    <property type="match status" value="1"/>
</dbReference>
<dbReference type="VEuPathDB" id="VectorBase:CQUJHB015661"/>
<accession>B0WUM2</accession>
<evidence type="ECO:0000313" key="3">
    <source>
        <dbReference type="EnsemblMetazoa" id="CPIJ010321-PA"/>
    </source>
</evidence>
<dbReference type="SUPFAM" id="SSF56112">
    <property type="entry name" value="Protein kinase-like (PK-like)"/>
    <property type="match status" value="1"/>
</dbReference>
<dbReference type="OrthoDB" id="8250698at2759"/>
<feature type="domain" description="CHK kinase-like" evidence="1">
    <location>
        <begin position="135"/>
        <end position="323"/>
    </location>
</feature>
<keyword evidence="4" id="KW-1185">Reference proteome</keyword>
<evidence type="ECO:0000313" key="2">
    <source>
        <dbReference type="EMBL" id="EDS35007.1"/>
    </source>
</evidence>
<dbReference type="PANTHER" id="PTHR11012">
    <property type="entry name" value="PROTEIN KINASE-LIKE DOMAIN-CONTAINING"/>
    <property type="match status" value="1"/>
</dbReference>